<sequence>MTLRTVPLRTVVERADLGLEVKAGKAHLDRPVCWAHVSELRDPVPYLLGQEFLLTALTRAGFTGAALDHAFWVVVNYVAGFAAKEVTWPMRREAINDMRDYVRGKPYPVLADHLSAMSEGRPDDRYSFGLACVVAGLETLASAART</sequence>
<feature type="domain" description="Purine catabolism PurC-like" evidence="1">
    <location>
        <begin position="13"/>
        <end position="59"/>
    </location>
</feature>
<reference evidence="3" key="1">
    <citation type="journal article" date="2019" name="Int. J. Syst. Evol. Microbiol.">
        <title>The Global Catalogue of Microorganisms (GCM) 10K type strain sequencing project: providing services to taxonomists for standard genome sequencing and annotation.</title>
        <authorList>
            <consortium name="The Broad Institute Genomics Platform"/>
            <consortium name="The Broad Institute Genome Sequencing Center for Infectious Disease"/>
            <person name="Wu L."/>
            <person name="Ma J."/>
        </authorList>
    </citation>
    <scope>NUCLEOTIDE SEQUENCE [LARGE SCALE GENOMIC DNA]</scope>
    <source>
        <strain evidence="3">JCM 31486</strain>
    </source>
</reference>
<organism evidence="2 3">
    <name type="scientific">Kibdelosporangium lantanae</name>
    <dbReference type="NCBI Taxonomy" id="1497396"/>
    <lineage>
        <taxon>Bacteria</taxon>
        <taxon>Bacillati</taxon>
        <taxon>Actinomycetota</taxon>
        <taxon>Actinomycetes</taxon>
        <taxon>Pseudonocardiales</taxon>
        <taxon>Pseudonocardiaceae</taxon>
        <taxon>Kibdelosporangium</taxon>
    </lineage>
</organism>
<accession>A0ABW3M2W8</accession>
<gene>
    <name evidence="2" type="ORF">ACFQ1S_05055</name>
</gene>
<dbReference type="Pfam" id="PF07905">
    <property type="entry name" value="PucR"/>
    <property type="match status" value="1"/>
</dbReference>
<comment type="caution">
    <text evidence="2">The sequence shown here is derived from an EMBL/GenBank/DDBJ whole genome shotgun (WGS) entry which is preliminary data.</text>
</comment>
<dbReference type="Proteomes" id="UP001597045">
    <property type="component" value="Unassembled WGS sequence"/>
</dbReference>
<dbReference type="InterPro" id="IPR036271">
    <property type="entry name" value="Tet_transcr_reg_TetR-rel_C_sf"/>
</dbReference>
<evidence type="ECO:0000313" key="3">
    <source>
        <dbReference type="Proteomes" id="UP001597045"/>
    </source>
</evidence>
<protein>
    <submittedName>
        <fullName evidence="2">PucR family transcriptional regulator ligand-binding domain-containing protein</fullName>
    </submittedName>
</protein>
<dbReference type="EMBL" id="JBHTIS010000182">
    <property type="protein sequence ID" value="MFD1045006.1"/>
    <property type="molecule type" value="Genomic_DNA"/>
</dbReference>
<name>A0ABW3M2W8_9PSEU</name>
<keyword evidence="3" id="KW-1185">Reference proteome</keyword>
<dbReference type="Gene3D" id="1.10.357.10">
    <property type="entry name" value="Tetracycline Repressor, domain 2"/>
    <property type="match status" value="1"/>
</dbReference>
<evidence type="ECO:0000259" key="1">
    <source>
        <dbReference type="Pfam" id="PF07905"/>
    </source>
</evidence>
<evidence type="ECO:0000313" key="2">
    <source>
        <dbReference type="EMBL" id="MFD1045006.1"/>
    </source>
</evidence>
<dbReference type="InterPro" id="IPR012914">
    <property type="entry name" value="PucR_dom"/>
</dbReference>
<proteinExistence type="predicted"/>
<dbReference type="SUPFAM" id="SSF48498">
    <property type="entry name" value="Tetracyclin repressor-like, C-terminal domain"/>
    <property type="match status" value="1"/>
</dbReference>